<dbReference type="PANTHER" id="PTHR10579">
    <property type="entry name" value="CALCIUM-ACTIVATED CHLORIDE CHANNEL REGULATOR"/>
    <property type="match status" value="1"/>
</dbReference>
<accession>A0A4R6RC23</accession>
<dbReference type="InterPro" id="IPR036465">
    <property type="entry name" value="vWFA_dom_sf"/>
</dbReference>
<dbReference type="EMBL" id="SNXW01000004">
    <property type="protein sequence ID" value="TDP83629.1"/>
    <property type="molecule type" value="Genomic_DNA"/>
</dbReference>
<comment type="caution">
    <text evidence="2">The sequence shown here is derived from an EMBL/GenBank/DDBJ whole genome shotgun (WGS) entry which is preliminary data.</text>
</comment>
<dbReference type="InterPro" id="IPR051266">
    <property type="entry name" value="CLCR"/>
</dbReference>
<dbReference type="AlphaFoldDB" id="A0A4R6RC23"/>
<dbReference type="Pfam" id="PF00092">
    <property type="entry name" value="VWA"/>
    <property type="match status" value="1"/>
</dbReference>
<keyword evidence="3" id="KW-1185">Reference proteome</keyword>
<evidence type="ECO:0000259" key="1">
    <source>
        <dbReference type="PROSITE" id="PS50234"/>
    </source>
</evidence>
<evidence type="ECO:0000313" key="2">
    <source>
        <dbReference type="EMBL" id="TDP83629.1"/>
    </source>
</evidence>
<protein>
    <submittedName>
        <fullName evidence="2">Ca-activated chloride channel family protein</fullName>
    </submittedName>
</protein>
<dbReference type="PROSITE" id="PS50234">
    <property type="entry name" value="VWFA"/>
    <property type="match status" value="1"/>
</dbReference>
<proteinExistence type="predicted"/>
<gene>
    <name evidence="2" type="ORF">EV672_1047</name>
</gene>
<dbReference type="InterPro" id="IPR002035">
    <property type="entry name" value="VWF_A"/>
</dbReference>
<reference evidence="2 3" key="1">
    <citation type="submission" date="2019-03" db="EMBL/GenBank/DDBJ databases">
        <title>Genomic Encyclopedia of Type Strains, Phase IV (KMG-IV): sequencing the most valuable type-strain genomes for metagenomic binning, comparative biology and taxonomic classification.</title>
        <authorList>
            <person name="Goeker M."/>
        </authorList>
    </citation>
    <scope>NUCLEOTIDE SEQUENCE [LARGE SCALE GENOMIC DNA]</scope>
    <source>
        <strain evidence="2 3">DSM 11901</strain>
    </source>
</reference>
<dbReference type="SMART" id="SM00327">
    <property type="entry name" value="VWA"/>
    <property type="match status" value="1"/>
</dbReference>
<dbReference type="Gene3D" id="3.40.50.410">
    <property type="entry name" value="von Willebrand factor, type A domain"/>
    <property type="match status" value="1"/>
</dbReference>
<name>A0A4R6RC23_9BURK</name>
<sequence length="446" mass="47619">MTSAPQASFASIMLAPIRAALQAGHTNVFELLVRLQGADAPAGLAEKTPEARALALVIDSSGSMQGRPLDQAKRCAELVVSRLRPEDQVAVVQFDQAARLLWPAVPVGDGQAVKHAIQTIESGGCTALHGGWLQGALALQACSITGLRRVILLSDGEANEGETNPGVISQQCADWQGRGITTSTYGLGNGFNEELMVAMARSGGGGQYFGRTAEDLIGPFERELALINQLCLTDVRMSLKAAPGVTFEVLNDLAVVDGVYTLSDLAHGAEAWALLRLTVSATALSGVQQGKPLLQVTVSGRGMDGESVLLELAKLDMPEVSSGEWHQLPANELVQRRVIEVAAAQALENMRAAAQRGDVKAVQELLRAARKEFAGSDWVRAILDAMERLASDPEGIRFMSKELLYSSRSLKSKLRARHEGFQVNQAMEAAAPSFLRRDDMQGTTKG</sequence>
<dbReference type="Proteomes" id="UP000294593">
    <property type="component" value="Unassembled WGS sequence"/>
</dbReference>
<organism evidence="2 3">
    <name type="scientific">Aquabacterium commune</name>
    <dbReference type="NCBI Taxonomy" id="70586"/>
    <lineage>
        <taxon>Bacteria</taxon>
        <taxon>Pseudomonadati</taxon>
        <taxon>Pseudomonadota</taxon>
        <taxon>Betaproteobacteria</taxon>
        <taxon>Burkholderiales</taxon>
        <taxon>Aquabacterium</taxon>
    </lineage>
</organism>
<evidence type="ECO:0000313" key="3">
    <source>
        <dbReference type="Proteomes" id="UP000294593"/>
    </source>
</evidence>
<dbReference type="SUPFAM" id="SSF53300">
    <property type="entry name" value="vWA-like"/>
    <property type="match status" value="1"/>
</dbReference>
<dbReference type="OrthoDB" id="9781333at2"/>
<feature type="domain" description="VWFA" evidence="1">
    <location>
        <begin position="53"/>
        <end position="230"/>
    </location>
</feature>
<dbReference type="PANTHER" id="PTHR10579:SF43">
    <property type="entry name" value="ZINC FINGER (C3HC4-TYPE RING FINGER) FAMILY PROTEIN"/>
    <property type="match status" value="1"/>
</dbReference>